<name>A0A1J5P507_9ZZZZ</name>
<dbReference type="Gene3D" id="3.50.50.60">
    <property type="entry name" value="FAD/NAD(P)-binding domain"/>
    <property type="match status" value="1"/>
</dbReference>
<dbReference type="EMBL" id="MLJW01006459">
    <property type="protein sequence ID" value="OIQ66641.1"/>
    <property type="molecule type" value="Genomic_DNA"/>
</dbReference>
<dbReference type="InterPro" id="IPR036188">
    <property type="entry name" value="FAD/NAD-bd_sf"/>
</dbReference>
<evidence type="ECO:0000313" key="1">
    <source>
        <dbReference type="EMBL" id="OIQ66641.1"/>
    </source>
</evidence>
<protein>
    <recommendedName>
        <fullName evidence="2">Glucose-methanol-choline oxidoreductase C-terminal domain-containing protein</fullName>
    </recommendedName>
</protein>
<organism evidence="1">
    <name type="scientific">mine drainage metagenome</name>
    <dbReference type="NCBI Taxonomy" id="410659"/>
    <lineage>
        <taxon>unclassified sequences</taxon>
        <taxon>metagenomes</taxon>
        <taxon>ecological metagenomes</taxon>
    </lineage>
</organism>
<dbReference type="AlphaFoldDB" id="A0A1J5P507"/>
<accession>A0A1J5P507</accession>
<comment type="caution">
    <text evidence="1">The sequence shown here is derived from an EMBL/GenBank/DDBJ whole genome shotgun (WGS) entry which is preliminary data.</text>
</comment>
<reference evidence="1" key="1">
    <citation type="submission" date="2016-10" db="EMBL/GenBank/DDBJ databases">
        <title>Sequence of Gallionella enrichment culture.</title>
        <authorList>
            <person name="Poehlein A."/>
            <person name="Muehling M."/>
            <person name="Daniel R."/>
        </authorList>
    </citation>
    <scope>NUCLEOTIDE SEQUENCE</scope>
</reference>
<proteinExistence type="predicted"/>
<evidence type="ECO:0008006" key="2">
    <source>
        <dbReference type="Google" id="ProtNLM"/>
    </source>
</evidence>
<gene>
    <name evidence="1" type="ORF">GALL_517860</name>
</gene>
<sequence>MILELRKAFGKKLRLLTAPQAAYAILLPRRLGQLHSDHDFALAQLSISVELDAIRHGPAFGNLFSTSGMGLTGFIHRSPLGRVASLRLMSLLSPALLAGNCYLPGETSDNDICLLPDGGLHLSGRITETQIEAFAELKRRLSRTMRTLGAVLVPASFSMAGPGRDVHYAATLPMRRNPEAFETNEYGELAGLPGLHIVDGAVLASLPAKAHTLTIMANADRIGRSLVKKCLTAELAAVV</sequence>